<dbReference type="RefSeq" id="WP_229639672.1">
    <property type="nucleotide sequence ID" value="NZ_JADWDC010000011.1"/>
</dbReference>
<dbReference type="SMART" id="SM00028">
    <property type="entry name" value="TPR"/>
    <property type="match status" value="5"/>
</dbReference>
<feature type="repeat" description="TPR" evidence="1">
    <location>
        <begin position="223"/>
        <end position="256"/>
    </location>
</feature>
<dbReference type="Pfam" id="PF13424">
    <property type="entry name" value="TPR_12"/>
    <property type="match status" value="1"/>
</dbReference>
<accession>A0A964BP08</accession>
<dbReference type="SUPFAM" id="SSF53335">
    <property type="entry name" value="S-adenosyl-L-methionine-dependent methyltransferases"/>
    <property type="match status" value="1"/>
</dbReference>
<gene>
    <name evidence="3" type="ORF">I4641_06535</name>
</gene>
<dbReference type="Gene3D" id="3.40.50.150">
    <property type="entry name" value="Vaccinia Virus protein VP39"/>
    <property type="match status" value="1"/>
</dbReference>
<dbReference type="Pfam" id="PF05050">
    <property type="entry name" value="Methyltransf_21"/>
    <property type="match status" value="1"/>
</dbReference>
<keyword evidence="1" id="KW-0802">TPR repeat</keyword>
<dbReference type="PROSITE" id="PS50293">
    <property type="entry name" value="TPR_REGION"/>
    <property type="match status" value="1"/>
</dbReference>
<evidence type="ECO:0000259" key="2">
    <source>
        <dbReference type="Pfam" id="PF05050"/>
    </source>
</evidence>
<sequence length="396" mass="45224">MFPIQYQNTLTNNDRWIVEHVFPNQRGKYFIEAGACNGIQASSCYVLEKYLEWTGICIEPNSSYFQELVKNRPHSICEAKCLAEHSGIVTYIQGNPALINPMLNGVKANLIEYKTNHQEIIQGGNEVEKEAITLAELLEKHHAPRVIHYLAMDIEGSELPVLQVFPFEQYQILAISIEGDFCNDLLVEKGYIIVKNPFNIDQSYEQFFLHESIFTTAKNEIHANHYLSLGNNFRRQKRVEEAISAYQQAINTEPNDSSIYLHLGNYQKEQGYLAAAIVSYQQAISVAPQQPSWVYYTLGNFLKKEANLDEALIAYQQAIELDSHPPAWLYASLGDLWQQQGKWDRALAAYEQAVELETQPAWVHRAIAQIWQQKQNTVAASAAYQRAEALEQKDFS</sequence>
<feature type="domain" description="Methyltransferase FkbM" evidence="2">
    <location>
        <begin position="33"/>
        <end position="178"/>
    </location>
</feature>
<dbReference type="AlphaFoldDB" id="A0A964BP08"/>
<keyword evidence="4" id="KW-1185">Reference proteome</keyword>
<proteinExistence type="predicted"/>
<feature type="repeat" description="TPR" evidence="1">
    <location>
        <begin position="292"/>
        <end position="325"/>
    </location>
</feature>
<evidence type="ECO:0000313" key="4">
    <source>
        <dbReference type="Proteomes" id="UP000729733"/>
    </source>
</evidence>
<organism evidence="3 4">
    <name type="scientific">Waterburya agarophytonicola KI4</name>
    <dbReference type="NCBI Taxonomy" id="2874699"/>
    <lineage>
        <taxon>Bacteria</taxon>
        <taxon>Bacillati</taxon>
        <taxon>Cyanobacteriota</taxon>
        <taxon>Cyanophyceae</taxon>
        <taxon>Pleurocapsales</taxon>
        <taxon>Hyellaceae</taxon>
        <taxon>Waterburya</taxon>
        <taxon>Waterburya agarophytonicola</taxon>
    </lineage>
</organism>
<evidence type="ECO:0000313" key="3">
    <source>
        <dbReference type="EMBL" id="MCC0176634.1"/>
    </source>
</evidence>
<feature type="repeat" description="TPR" evidence="1">
    <location>
        <begin position="257"/>
        <end position="290"/>
    </location>
</feature>
<feature type="repeat" description="TPR" evidence="1">
    <location>
        <begin position="327"/>
        <end position="360"/>
    </location>
</feature>
<dbReference type="InterPro" id="IPR006342">
    <property type="entry name" value="FkbM_mtfrase"/>
</dbReference>
<dbReference type="Pfam" id="PF13414">
    <property type="entry name" value="TPR_11"/>
    <property type="match status" value="1"/>
</dbReference>
<comment type="caution">
    <text evidence="3">The sequence shown here is derived from an EMBL/GenBank/DDBJ whole genome shotgun (WGS) entry which is preliminary data.</text>
</comment>
<dbReference type="Proteomes" id="UP000729733">
    <property type="component" value="Unassembled WGS sequence"/>
</dbReference>
<dbReference type="SUPFAM" id="SSF48452">
    <property type="entry name" value="TPR-like"/>
    <property type="match status" value="1"/>
</dbReference>
<dbReference type="PROSITE" id="PS50005">
    <property type="entry name" value="TPR"/>
    <property type="match status" value="4"/>
</dbReference>
<name>A0A964BP08_9CYAN</name>
<dbReference type="EMBL" id="JADWDC010000011">
    <property type="protein sequence ID" value="MCC0176634.1"/>
    <property type="molecule type" value="Genomic_DNA"/>
</dbReference>
<dbReference type="PANTHER" id="PTHR12558:SF13">
    <property type="entry name" value="CELL DIVISION CYCLE PROTEIN 27 HOMOLOG"/>
    <property type="match status" value="1"/>
</dbReference>
<dbReference type="InterPro" id="IPR011990">
    <property type="entry name" value="TPR-like_helical_dom_sf"/>
</dbReference>
<dbReference type="Gene3D" id="1.25.40.10">
    <property type="entry name" value="Tetratricopeptide repeat domain"/>
    <property type="match status" value="2"/>
</dbReference>
<dbReference type="InterPro" id="IPR019734">
    <property type="entry name" value="TPR_rpt"/>
</dbReference>
<dbReference type="InterPro" id="IPR029063">
    <property type="entry name" value="SAM-dependent_MTases_sf"/>
</dbReference>
<reference evidence="3" key="1">
    <citation type="journal article" date="2021" name="Antonie Van Leeuwenhoek">
        <title>Draft genome and description of Waterburya agarophytonicola gen. nov. sp. nov. (Pleurocapsales, Cyanobacteria): a seaweed symbiont.</title>
        <authorList>
            <person name="Bonthond G."/>
            <person name="Shalygin S."/>
            <person name="Bayer T."/>
            <person name="Weinberger F."/>
        </authorList>
    </citation>
    <scope>NUCLEOTIDE SEQUENCE</scope>
    <source>
        <strain evidence="3">KI4</strain>
    </source>
</reference>
<dbReference type="PANTHER" id="PTHR12558">
    <property type="entry name" value="CELL DIVISION CYCLE 16,23,27"/>
    <property type="match status" value="1"/>
</dbReference>
<evidence type="ECO:0000256" key="1">
    <source>
        <dbReference type="PROSITE-ProRule" id="PRU00339"/>
    </source>
</evidence>
<protein>
    <submittedName>
        <fullName evidence="3">Tetratricopeptide repeat protein</fullName>
    </submittedName>
</protein>